<dbReference type="AlphaFoldDB" id="B6IXY7"/>
<organism evidence="10 11">
    <name type="scientific">Rhodospirillum centenum (strain ATCC 51521 / SW)</name>
    <dbReference type="NCBI Taxonomy" id="414684"/>
    <lineage>
        <taxon>Bacteria</taxon>
        <taxon>Pseudomonadati</taxon>
        <taxon>Pseudomonadota</taxon>
        <taxon>Alphaproteobacteria</taxon>
        <taxon>Rhodospirillales</taxon>
        <taxon>Rhodospirillaceae</taxon>
        <taxon>Rhodospirillum</taxon>
    </lineage>
</organism>
<dbReference type="GO" id="GO:0004222">
    <property type="term" value="F:metalloendopeptidase activity"/>
    <property type="evidence" value="ECO:0007669"/>
    <property type="project" value="InterPro"/>
</dbReference>
<evidence type="ECO:0000256" key="3">
    <source>
        <dbReference type="ARBA" id="ARBA00007931"/>
    </source>
</evidence>
<dbReference type="PANTHER" id="PTHR13325">
    <property type="entry name" value="PROTEASE M50 MEMBRANE-BOUND TRANSCRIPTION FACTOR SITE 2 PROTEASE"/>
    <property type="match status" value="1"/>
</dbReference>
<dbReference type="eggNOG" id="COG0845">
    <property type="taxonomic scope" value="Bacteria"/>
</dbReference>
<feature type="transmembrane region" description="Helical" evidence="7">
    <location>
        <begin position="256"/>
        <end position="279"/>
    </location>
</feature>
<dbReference type="CDD" id="cd05709">
    <property type="entry name" value="S2P-M50"/>
    <property type="match status" value="1"/>
</dbReference>
<keyword evidence="6 7" id="KW-0472">Membrane</keyword>
<evidence type="ECO:0000256" key="5">
    <source>
        <dbReference type="ARBA" id="ARBA00022989"/>
    </source>
</evidence>
<keyword evidence="5 7" id="KW-1133">Transmembrane helix</keyword>
<evidence type="ECO:0000313" key="11">
    <source>
        <dbReference type="Proteomes" id="UP000001591"/>
    </source>
</evidence>
<evidence type="ECO:0000256" key="2">
    <source>
        <dbReference type="ARBA" id="ARBA00004127"/>
    </source>
</evidence>
<dbReference type="RefSeq" id="WP_012568934.1">
    <property type="nucleotide sequence ID" value="NC_011420.2"/>
</dbReference>
<dbReference type="eggNOG" id="COG1994">
    <property type="taxonomic scope" value="Bacteria"/>
</dbReference>
<feature type="domain" description="CzcB-like barrel-sandwich hybrid" evidence="9">
    <location>
        <begin position="462"/>
        <end position="568"/>
    </location>
</feature>
<dbReference type="Pfam" id="PF25973">
    <property type="entry name" value="BSH_CzcB"/>
    <property type="match status" value="1"/>
</dbReference>
<dbReference type="InterPro" id="IPR058647">
    <property type="entry name" value="BSH_CzcB-like"/>
</dbReference>
<dbReference type="HOGENOM" id="CLU_019354_1_0_5"/>
<feature type="transmembrane region" description="Helical" evidence="7">
    <location>
        <begin position="361"/>
        <end position="384"/>
    </location>
</feature>
<feature type="transmembrane region" description="Helical" evidence="7">
    <location>
        <begin position="225"/>
        <end position="244"/>
    </location>
</feature>
<feature type="transmembrane region" description="Helical" evidence="7">
    <location>
        <begin position="182"/>
        <end position="205"/>
    </location>
</feature>
<accession>B6IXY7</accession>
<dbReference type="EMBL" id="CP000613">
    <property type="protein sequence ID" value="ACJ01161.1"/>
    <property type="molecule type" value="Genomic_DNA"/>
</dbReference>
<dbReference type="GO" id="GO:0005737">
    <property type="term" value="C:cytoplasm"/>
    <property type="evidence" value="ECO:0007669"/>
    <property type="project" value="TreeGrafter"/>
</dbReference>
<comment type="cofactor">
    <cofactor evidence="1">
        <name>Zn(2+)</name>
        <dbReference type="ChEBI" id="CHEBI:29105"/>
    </cofactor>
</comment>
<feature type="transmembrane region" description="Helical" evidence="7">
    <location>
        <begin position="285"/>
        <end position="305"/>
    </location>
</feature>
<dbReference type="InterPro" id="IPR001193">
    <property type="entry name" value="MBTPS2"/>
</dbReference>
<feature type="transmembrane region" description="Helical" evidence="7">
    <location>
        <begin position="429"/>
        <end position="447"/>
    </location>
</feature>
<comment type="similarity">
    <text evidence="3">Belongs to the peptidase M50B family.</text>
</comment>
<keyword evidence="4 7" id="KW-0812">Transmembrane</keyword>
<evidence type="ECO:0000256" key="7">
    <source>
        <dbReference type="SAM" id="Phobius"/>
    </source>
</evidence>
<dbReference type="GO" id="GO:0012505">
    <property type="term" value="C:endomembrane system"/>
    <property type="evidence" value="ECO:0007669"/>
    <property type="project" value="UniProtKB-SubCell"/>
</dbReference>
<dbReference type="Gene3D" id="2.40.50.100">
    <property type="match status" value="1"/>
</dbReference>
<dbReference type="Pfam" id="PF02163">
    <property type="entry name" value="Peptidase_M50"/>
    <property type="match status" value="1"/>
</dbReference>
<keyword evidence="11" id="KW-1185">Reference proteome</keyword>
<name>B6IXY7_RHOCS</name>
<comment type="subcellular location">
    <subcellularLocation>
        <location evidence="2">Endomembrane system</location>
        <topology evidence="2">Multi-pass membrane protein</topology>
    </subcellularLocation>
</comment>
<dbReference type="GO" id="GO:0016020">
    <property type="term" value="C:membrane"/>
    <property type="evidence" value="ECO:0007669"/>
    <property type="project" value="InterPro"/>
</dbReference>
<evidence type="ECO:0000256" key="4">
    <source>
        <dbReference type="ARBA" id="ARBA00022692"/>
    </source>
</evidence>
<dbReference type="GO" id="GO:0031293">
    <property type="term" value="P:membrane protein intracellular domain proteolysis"/>
    <property type="evidence" value="ECO:0007669"/>
    <property type="project" value="TreeGrafter"/>
</dbReference>
<proteinExistence type="inferred from homology"/>
<feature type="transmembrane region" description="Helical" evidence="7">
    <location>
        <begin position="390"/>
        <end position="409"/>
    </location>
</feature>
<dbReference type="SUPFAM" id="SSF111369">
    <property type="entry name" value="HlyD-like secretion proteins"/>
    <property type="match status" value="1"/>
</dbReference>
<sequence>MAGALILPAGLAPAAAPLPALRQDLVLLPGPPSRHGAPTWTLHDPAAHRFYRIGWLEFEALSRWDLGTAEAVAAAIGRETTLRAGADAVKAVARFVEMNDLVLRTGAEATGALLQRRRSGILNPARWLLKNYLFLRLKLLNPDALLERLLPAVAWAFTPRLPLLVAGAALLGLLLVLRQWDLFVAGLAEMATPGGAVLVAAAIGVSHLLHEFGHGLAAKRFGCRVPGMGVAFLVMWPVLWTDTTEAWKLPSRRQRLAVAGGGIVVELTLAALASIAWALLPDGPLRAGMHVLAATTWVTTLLINLNPFMRFDGYYLLSDLIEVPNLQDRSFALGRWWLRERLFGFGNPPPEPLPPATRRLLVGYALGTWTYRFFLFLGIAVLVYHVFFKALGLFLMVVEVWWFVARPILREIGEWAKLRGKVRLNAPTLRTGLLLAGALLLLVVPWGSRVGAPAVLRAGEQAVVFTTEPGRVAEVNAQNGRTVAAGDLLYRLDSPEIAFRLAQDGEKLRELEARRAAQAVDQELARDSRIAAEEAGGVEAQRAADLARRERLEIRAPIAGTLTEVPATLKPGTWLPSGEPVGLVVGAGPALVEAYVREEDLPRLSVGATASFQPRDPWASPVELRLESVDTASVPTLERPELASVNGGPIPVHADRDGRLLPQRSVYRVLLRPVAPDVRTDRIVAGQVAIAGARESIALRLLRHALAVIVRESGWS</sequence>
<dbReference type="PANTHER" id="PTHR13325:SF3">
    <property type="entry name" value="MEMBRANE-BOUND TRANSCRIPTION FACTOR SITE-2 PROTEASE"/>
    <property type="match status" value="1"/>
</dbReference>
<dbReference type="OrthoDB" id="9759690at2"/>
<evidence type="ECO:0000256" key="6">
    <source>
        <dbReference type="ARBA" id="ARBA00023136"/>
    </source>
</evidence>
<dbReference type="KEGG" id="rce:RC1_3818"/>
<reference evidence="10 11" key="1">
    <citation type="journal article" date="2010" name="BMC Genomics">
        <title>Metabolic flexibility revealed in the genome of the cyst-forming alpha-1 proteobacterium Rhodospirillum centenum.</title>
        <authorList>
            <person name="Lu Y.K."/>
            <person name="Marden J."/>
            <person name="Han M."/>
            <person name="Swingley W.D."/>
            <person name="Mastrian S.D."/>
            <person name="Chowdhury S.R."/>
            <person name="Hao J."/>
            <person name="Helmy T."/>
            <person name="Kim S."/>
            <person name="Kurdoglu A.A."/>
            <person name="Matthies H.J."/>
            <person name="Rollo D."/>
            <person name="Stothard P."/>
            <person name="Blankenship R.E."/>
            <person name="Bauer C.E."/>
            <person name="Touchman J.W."/>
        </authorList>
    </citation>
    <scope>NUCLEOTIDE SEQUENCE [LARGE SCALE GENOMIC DNA]</scope>
    <source>
        <strain evidence="11">ATCC 51521 / SW</strain>
    </source>
</reference>
<evidence type="ECO:0000259" key="8">
    <source>
        <dbReference type="Pfam" id="PF02163"/>
    </source>
</evidence>
<evidence type="ECO:0000313" key="10">
    <source>
        <dbReference type="EMBL" id="ACJ01161.1"/>
    </source>
</evidence>
<dbReference type="Proteomes" id="UP000001591">
    <property type="component" value="Chromosome"/>
</dbReference>
<gene>
    <name evidence="10" type="ordered locus">RC1_3818</name>
</gene>
<evidence type="ECO:0000256" key="1">
    <source>
        <dbReference type="ARBA" id="ARBA00001947"/>
    </source>
</evidence>
<evidence type="ECO:0000259" key="9">
    <source>
        <dbReference type="Pfam" id="PF25973"/>
    </source>
</evidence>
<protein>
    <submittedName>
        <fullName evidence="10">Uncharacterized protein</fullName>
    </submittedName>
</protein>
<feature type="transmembrane region" description="Helical" evidence="7">
    <location>
        <begin position="152"/>
        <end position="175"/>
    </location>
</feature>
<dbReference type="STRING" id="414684.RC1_3818"/>
<feature type="domain" description="Peptidase M50" evidence="8">
    <location>
        <begin position="200"/>
        <end position="281"/>
    </location>
</feature>
<dbReference type="InterPro" id="IPR008915">
    <property type="entry name" value="Peptidase_M50"/>
</dbReference>